<feature type="compositionally biased region" description="Polar residues" evidence="1">
    <location>
        <begin position="112"/>
        <end position="122"/>
    </location>
</feature>
<keyword evidence="2" id="KW-0732">Signal</keyword>
<reference evidence="4" key="3">
    <citation type="submission" date="2025-08" db="UniProtKB">
        <authorList>
            <consortium name="RefSeq"/>
        </authorList>
    </citation>
    <scope>IDENTIFICATION</scope>
    <source>
        <strain evidence="4">NI907</strain>
    </source>
</reference>
<organism evidence="3 4">
    <name type="scientific">Pyricularia grisea</name>
    <name type="common">Crabgrass-specific blast fungus</name>
    <name type="synonym">Magnaporthe grisea</name>
    <dbReference type="NCBI Taxonomy" id="148305"/>
    <lineage>
        <taxon>Eukaryota</taxon>
        <taxon>Fungi</taxon>
        <taxon>Dikarya</taxon>
        <taxon>Ascomycota</taxon>
        <taxon>Pezizomycotina</taxon>
        <taxon>Sordariomycetes</taxon>
        <taxon>Sordariomycetidae</taxon>
        <taxon>Magnaporthales</taxon>
        <taxon>Pyriculariaceae</taxon>
        <taxon>Pyricularia</taxon>
    </lineage>
</organism>
<name>A0A6P8B520_PYRGI</name>
<evidence type="ECO:0000313" key="4">
    <source>
        <dbReference type="RefSeq" id="XP_030982245.1"/>
    </source>
</evidence>
<feature type="region of interest" description="Disordered" evidence="1">
    <location>
        <begin position="112"/>
        <end position="159"/>
    </location>
</feature>
<feature type="signal peptide" evidence="2">
    <location>
        <begin position="1"/>
        <end position="18"/>
    </location>
</feature>
<accession>A0A6P8B520</accession>
<dbReference type="Proteomes" id="UP000515153">
    <property type="component" value="Chromosome I"/>
</dbReference>
<feature type="region of interest" description="Disordered" evidence="1">
    <location>
        <begin position="65"/>
        <end position="94"/>
    </location>
</feature>
<feature type="region of interest" description="Disordered" evidence="1">
    <location>
        <begin position="188"/>
        <end position="211"/>
    </location>
</feature>
<dbReference type="GeneID" id="41960432"/>
<reference evidence="4" key="2">
    <citation type="submission" date="2019-10" db="EMBL/GenBank/DDBJ databases">
        <authorList>
            <consortium name="NCBI Genome Project"/>
        </authorList>
    </citation>
    <scope>NUCLEOTIDE SEQUENCE</scope>
    <source>
        <strain evidence="4">NI907</strain>
    </source>
</reference>
<sequence length="275" mass="30115">MHVSITISLALALGVVNASTVVERMHTKMPIRPHPSGFRTVTLNKTSTVASLATGTAALNTTTWRQIHTGYLRPTPPTPTGSPGDEEQNPDDLDTTWATTADMASPTVTFTKTTDGVQQTPMPTDWAPLPTPSSLSQDDDQDDNDSDPKIGPWKIPGNGFNLPLYGPENNDTGTRTPFSIAPGPVIPDEDDFDELDTSNEEDIDESETPEGFNRELLKELFPEGLDQEEADRIRDLLKNDSEESKTVEEDGRKAQDALLTLANDFRRLRQLADAN</sequence>
<dbReference type="RefSeq" id="XP_030982245.1">
    <property type="nucleotide sequence ID" value="XM_031125523.1"/>
</dbReference>
<protein>
    <submittedName>
        <fullName evidence="4">Uncharacterized protein</fullName>
    </submittedName>
</protein>
<proteinExistence type="predicted"/>
<feature type="compositionally biased region" description="Acidic residues" evidence="1">
    <location>
        <begin position="84"/>
        <end position="94"/>
    </location>
</feature>
<keyword evidence="3" id="KW-1185">Reference proteome</keyword>
<dbReference type="KEGG" id="pgri:PgNI_05492"/>
<feature type="chain" id="PRO_5027724264" evidence="2">
    <location>
        <begin position="19"/>
        <end position="275"/>
    </location>
</feature>
<gene>
    <name evidence="4" type="ORF">PgNI_05492</name>
</gene>
<evidence type="ECO:0000256" key="1">
    <source>
        <dbReference type="SAM" id="MobiDB-lite"/>
    </source>
</evidence>
<evidence type="ECO:0000256" key="2">
    <source>
        <dbReference type="SAM" id="SignalP"/>
    </source>
</evidence>
<evidence type="ECO:0000313" key="3">
    <source>
        <dbReference type="Proteomes" id="UP000515153"/>
    </source>
</evidence>
<feature type="compositionally biased region" description="Acidic residues" evidence="1">
    <location>
        <begin position="188"/>
        <end position="208"/>
    </location>
</feature>
<dbReference type="AlphaFoldDB" id="A0A6P8B520"/>
<reference evidence="3 4" key="1">
    <citation type="journal article" date="2019" name="Mol. Biol. Evol.">
        <title>Blast fungal genomes show frequent chromosomal changes, gene gains and losses, and effector gene turnover.</title>
        <authorList>
            <person name="Gomez Luciano L.B."/>
            <person name="Jason Tsai I."/>
            <person name="Chuma I."/>
            <person name="Tosa Y."/>
            <person name="Chen Y.H."/>
            <person name="Li J.Y."/>
            <person name="Li M.Y."/>
            <person name="Jade Lu M.Y."/>
            <person name="Nakayashiki H."/>
            <person name="Li W.H."/>
        </authorList>
    </citation>
    <scope>NUCLEOTIDE SEQUENCE [LARGE SCALE GENOMIC DNA]</scope>
    <source>
        <strain evidence="3 4">NI907</strain>
    </source>
</reference>